<evidence type="ECO:0008006" key="15">
    <source>
        <dbReference type="Google" id="ProtNLM"/>
    </source>
</evidence>
<evidence type="ECO:0000256" key="9">
    <source>
        <dbReference type="PROSITE-ProRule" id="PRU00027"/>
    </source>
</evidence>
<dbReference type="SMART" id="SM00614">
    <property type="entry name" value="ZnF_BED"/>
    <property type="match status" value="1"/>
</dbReference>
<evidence type="ECO:0000256" key="2">
    <source>
        <dbReference type="ARBA" id="ARBA00022723"/>
    </source>
</evidence>
<dbReference type="PANTHER" id="PTHR46481">
    <property type="entry name" value="ZINC FINGER BED DOMAIN-CONTAINING PROTEIN 4"/>
    <property type="match status" value="1"/>
</dbReference>
<feature type="compositionally biased region" description="Basic and acidic residues" evidence="10">
    <location>
        <begin position="99"/>
        <end position="110"/>
    </location>
</feature>
<dbReference type="GO" id="GO:0046983">
    <property type="term" value="F:protein dimerization activity"/>
    <property type="evidence" value="ECO:0007669"/>
    <property type="project" value="InterPro"/>
</dbReference>
<dbReference type="InterPro" id="IPR008906">
    <property type="entry name" value="HATC_C_dom"/>
</dbReference>
<evidence type="ECO:0000259" key="12">
    <source>
        <dbReference type="PROSITE" id="PS50808"/>
    </source>
</evidence>
<dbReference type="SUPFAM" id="SSF53098">
    <property type="entry name" value="Ribonuclease H-like"/>
    <property type="match status" value="1"/>
</dbReference>
<keyword evidence="2" id="KW-0479">Metal-binding</keyword>
<evidence type="ECO:0000256" key="8">
    <source>
        <dbReference type="ARBA" id="ARBA00023242"/>
    </source>
</evidence>
<comment type="subcellular location">
    <subcellularLocation>
        <location evidence="1">Nucleus</location>
    </subcellularLocation>
</comment>
<dbReference type="AlphaFoldDB" id="A0AAE0KZK1"/>
<dbReference type="SMART" id="SM00298">
    <property type="entry name" value="CHROMO"/>
    <property type="match status" value="1"/>
</dbReference>
<keyword evidence="8" id="KW-0539">Nucleus</keyword>
<evidence type="ECO:0000256" key="6">
    <source>
        <dbReference type="ARBA" id="ARBA00023125"/>
    </source>
</evidence>
<dbReference type="PROSITE" id="PS50808">
    <property type="entry name" value="ZF_BED"/>
    <property type="match status" value="1"/>
</dbReference>
<name>A0AAE0KZK1_9CHLO</name>
<evidence type="ECO:0000256" key="7">
    <source>
        <dbReference type="ARBA" id="ARBA00023163"/>
    </source>
</evidence>
<evidence type="ECO:0000313" key="13">
    <source>
        <dbReference type="EMBL" id="KAK3266255.1"/>
    </source>
</evidence>
<keyword evidence="3 9" id="KW-0863">Zinc-finger</keyword>
<feature type="domain" description="Chromo" evidence="11">
    <location>
        <begin position="45"/>
        <end position="104"/>
    </location>
</feature>
<evidence type="ECO:0000259" key="11">
    <source>
        <dbReference type="PROSITE" id="PS50013"/>
    </source>
</evidence>
<dbReference type="GO" id="GO:0005634">
    <property type="term" value="C:nucleus"/>
    <property type="evidence" value="ECO:0007669"/>
    <property type="project" value="UniProtKB-SubCell"/>
</dbReference>
<sequence length="768" mass="86476">MGRARGPKRRKSNHTDVVLVAHGKGPVKRTQLNPYDIAGSPDIEYEVREIKAHRKCYGVDQYLVGWEGWEAQHDTWEPTEHLPGSEDDIQEFLKTQSQKAEEAEARDSASKRKRCTNSSSTSAEEGDENDGRLEDAKDGKTKRRALVWDFYWVVKDGKRVVETVCKLCGPNSTPIPYCGNTSNLRSHISHVHQDAYCRMCIAEKKVDSVNNVENNTSTAEQGSQSAPGTIEAILPQVSTEKRDVLHKKFALWIVRRRRSLSICETDSELRDIFQYIFQGSYTPPTYKLVVQKVLELSGEARVRTRDALVALLAEGILPSIAGDIWSEGGVCIFGILAYWLDLEFERHEKLLAAIPFSDVRHTGPEILAATKKACAETGAGTFTDLEDTVTDCIHCTASDSASNIVSGWEKFDGHECNCHILALCVLEYLKTFGVKEVFRKLRGMTAHFSHSIIGVKLLQSCQEKHDLPRTKPPKDNDTRTGWSGAYKQSSWYRDHQEAIRMYDIDHPRKAANAAANPDGSVYKDYKMEDVEWDVVSESLDKDTPVKYEKSIQSVNNESVKKARENLHKAVCRRYFQDLMECKLEDFCVASFLDPRYKNFDFKCVEKWNMGTLTVEKAQGWARSAWQANWRPTDQDPSHTQAVGSSARCTAPTAKKSTKTTVASFLDSDSDEECEPAASVPQAKNKDDEFEKYLAMVPAHKSTDPSQWWKSVGKKEFPFMFRMARQFLAAPASTAGVERAFSACGQMHSDLRKSLKEGTIEHSLMAAMN</sequence>
<keyword evidence="6" id="KW-0238">DNA-binding</keyword>
<dbReference type="SUPFAM" id="SSF54160">
    <property type="entry name" value="Chromo domain-like"/>
    <property type="match status" value="1"/>
</dbReference>
<evidence type="ECO:0000256" key="4">
    <source>
        <dbReference type="ARBA" id="ARBA00022833"/>
    </source>
</evidence>
<dbReference type="InterPro" id="IPR052035">
    <property type="entry name" value="ZnF_BED_domain_contain"/>
</dbReference>
<proteinExistence type="predicted"/>
<evidence type="ECO:0000256" key="5">
    <source>
        <dbReference type="ARBA" id="ARBA00023015"/>
    </source>
</evidence>
<dbReference type="Proteomes" id="UP001190700">
    <property type="component" value="Unassembled WGS sequence"/>
</dbReference>
<feature type="domain" description="BED-type" evidence="12">
    <location>
        <begin position="142"/>
        <end position="199"/>
    </location>
</feature>
<evidence type="ECO:0000256" key="1">
    <source>
        <dbReference type="ARBA" id="ARBA00004123"/>
    </source>
</evidence>
<dbReference type="PROSITE" id="PS50013">
    <property type="entry name" value="CHROMO_2"/>
    <property type="match status" value="1"/>
</dbReference>
<dbReference type="InterPro" id="IPR003656">
    <property type="entry name" value="Znf_BED"/>
</dbReference>
<reference evidence="13 14" key="1">
    <citation type="journal article" date="2015" name="Genome Biol. Evol.">
        <title>Comparative Genomics of a Bacterivorous Green Alga Reveals Evolutionary Causalities and Consequences of Phago-Mixotrophic Mode of Nutrition.</title>
        <authorList>
            <person name="Burns J.A."/>
            <person name="Paasch A."/>
            <person name="Narechania A."/>
            <person name="Kim E."/>
        </authorList>
    </citation>
    <scope>NUCLEOTIDE SEQUENCE [LARGE SCALE GENOMIC DNA]</scope>
    <source>
        <strain evidence="13 14">PLY_AMNH</strain>
    </source>
</reference>
<dbReference type="Pfam" id="PF00385">
    <property type="entry name" value="Chromo"/>
    <property type="match status" value="1"/>
</dbReference>
<gene>
    <name evidence="13" type="ORF">CYMTET_25109</name>
</gene>
<dbReference type="EMBL" id="LGRX02013289">
    <property type="protein sequence ID" value="KAK3266255.1"/>
    <property type="molecule type" value="Genomic_DNA"/>
</dbReference>
<dbReference type="InterPro" id="IPR012337">
    <property type="entry name" value="RNaseH-like_sf"/>
</dbReference>
<protein>
    <recommendedName>
        <fullName evidence="15">Chromo domain-containing protein</fullName>
    </recommendedName>
</protein>
<dbReference type="CDD" id="cd00024">
    <property type="entry name" value="CD_CSD"/>
    <property type="match status" value="1"/>
</dbReference>
<dbReference type="Pfam" id="PF05699">
    <property type="entry name" value="Dimer_Tnp_hAT"/>
    <property type="match status" value="1"/>
</dbReference>
<keyword evidence="14" id="KW-1185">Reference proteome</keyword>
<feature type="region of interest" description="Disordered" evidence="10">
    <location>
        <begin position="631"/>
        <end position="650"/>
    </location>
</feature>
<feature type="region of interest" description="Disordered" evidence="10">
    <location>
        <begin position="95"/>
        <end position="138"/>
    </location>
</feature>
<keyword evidence="5" id="KW-0805">Transcription regulation</keyword>
<evidence type="ECO:0000313" key="14">
    <source>
        <dbReference type="Proteomes" id="UP001190700"/>
    </source>
</evidence>
<dbReference type="GO" id="GO:0008270">
    <property type="term" value="F:zinc ion binding"/>
    <property type="evidence" value="ECO:0007669"/>
    <property type="project" value="UniProtKB-KW"/>
</dbReference>
<evidence type="ECO:0000256" key="10">
    <source>
        <dbReference type="SAM" id="MobiDB-lite"/>
    </source>
</evidence>
<comment type="caution">
    <text evidence="13">The sequence shown here is derived from an EMBL/GenBank/DDBJ whole genome shotgun (WGS) entry which is preliminary data.</text>
</comment>
<feature type="compositionally biased region" description="Polar residues" evidence="10">
    <location>
        <begin position="637"/>
        <end position="647"/>
    </location>
</feature>
<dbReference type="InterPro" id="IPR016197">
    <property type="entry name" value="Chromo-like_dom_sf"/>
</dbReference>
<organism evidence="13 14">
    <name type="scientific">Cymbomonas tetramitiformis</name>
    <dbReference type="NCBI Taxonomy" id="36881"/>
    <lineage>
        <taxon>Eukaryota</taxon>
        <taxon>Viridiplantae</taxon>
        <taxon>Chlorophyta</taxon>
        <taxon>Pyramimonadophyceae</taxon>
        <taxon>Pyramimonadales</taxon>
        <taxon>Pyramimonadaceae</taxon>
        <taxon>Cymbomonas</taxon>
    </lineage>
</organism>
<dbReference type="PANTHER" id="PTHR46481:SF10">
    <property type="entry name" value="ZINC FINGER BED DOMAIN-CONTAINING PROTEIN 39"/>
    <property type="match status" value="1"/>
</dbReference>
<keyword evidence="4" id="KW-0862">Zinc</keyword>
<keyword evidence="7" id="KW-0804">Transcription</keyword>
<dbReference type="Gene3D" id="2.40.50.40">
    <property type="match status" value="1"/>
</dbReference>
<dbReference type="InterPro" id="IPR000953">
    <property type="entry name" value="Chromo/chromo_shadow_dom"/>
</dbReference>
<feature type="compositionally biased region" description="Basic and acidic residues" evidence="10">
    <location>
        <begin position="129"/>
        <end position="138"/>
    </location>
</feature>
<dbReference type="GO" id="GO:0003677">
    <property type="term" value="F:DNA binding"/>
    <property type="evidence" value="ECO:0007669"/>
    <property type="project" value="UniProtKB-KW"/>
</dbReference>
<dbReference type="InterPro" id="IPR023780">
    <property type="entry name" value="Chromo_domain"/>
</dbReference>
<accession>A0AAE0KZK1</accession>
<evidence type="ECO:0000256" key="3">
    <source>
        <dbReference type="ARBA" id="ARBA00022771"/>
    </source>
</evidence>